<evidence type="ECO:0000313" key="6">
    <source>
        <dbReference type="EMBL" id="GEJ57376.1"/>
    </source>
</evidence>
<dbReference type="GO" id="GO:0003700">
    <property type="term" value="F:DNA-binding transcription factor activity"/>
    <property type="evidence" value="ECO:0007669"/>
    <property type="project" value="TreeGrafter"/>
</dbReference>
<evidence type="ECO:0000259" key="5">
    <source>
        <dbReference type="PROSITE" id="PS50943"/>
    </source>
</evidence>
<organism evidence="6 7">
    <name type="scientific">Anaeromyxobacter diazotrophicus</name>
    <dbReference type="NCBI Taxonomy" id="2590199"/>
    <lineage>
        <taxon>Bacteria</taxon>
        <taxon>Pseudomonadati</taxon>
        <taxon>Myxococcota</taxon>
        <taxon>Myxococcia</taxon>
        <taxon>Myxococcales</taxon>
        <taxon>Cystobacterineae</taxon>
        <taxon>Anaeromyxobacteraceae</taxon>
        <taxon>Anaeromyxobacter</taxon>
    </lineage>
</organism>
<evidence type="ECO:0000256" key="3">
    <source>
        <dbReference type="ARBA" id="ARBA00023163"/>
    </source>
</evidence>
<keyword evidence="7" id="KW-1185">Reference proteome</keyword>
<dbReference type="Proteomes" id="UP000503640">
    <property type="component" value="Unassembled WGS sequence"/>
</dbReference>
<dbReference type="InterPro" id="IPR001387">
    <property type="entry name" value="Cro/C1-type_HTH"/>
</dbReference>
<keyword evidence="3" id="KW-0804">Transcription</keyword>
<dbReference type="PANTHER" id="PTHR46797:SF23">
    <property type="entry name" value="HTH-TYPE TRANSCRIPTIONAL REGULATOR SUTR"/>
    <property type="match status" value="1"/>
</dbReference>
<dbReference type="InterPro" id="IPR010982">
    <property type="entry name" value="Lambda_DNA-bd_dom_sf"/>
</dbReference>
<evidence type="ECO:0000256" key="4">
    <source>
        <dbReference type="SAM" id="MobiDB-lite"/>
    </source>
</evidence>
<keyword evidence="2" id="KW-0238">DNA-binding</keyword>
<dbReference type="Pfam" id="PF01381">
    <property type="entry name" value="HTH_3"/>
    <property type="match status" value="1"/>
</dbReference>
<dbReference type="PROSITE" id="PS50943">
    <property type="entry name" value="HTH_CROC1"/>
    <property type="match status" value="1"/>
</dbReference>
<dbReference type="EMBL" id="BJTG01000004">
    <property type="protein sequence ID" value="GEJ57376.1"/>
    <property type="molecule type" value="Genomic_DNA"/>
</dbReference>
<keyword evidence="1" id="KW-0805">Transcription regulation</keyword>
<evidence type="ECO:0000256" key="2">
    <source>
        <dbReference type="ARBA" id="ARBA00023125"/>
    </source>
</evidence>
<evidence type="ECO:0000256" key="1">
    <source>
        <dbReference type="ARBA" id="ARBA00023015"/>
    </source>
</evidence>
<feature type="compositionally biased region" description="Basic residues" evidence="4">
    <location>
        <begin position="8"/>
        <end position="17"/>
    </location>
</feature>
<dbReference type="PANTHER" id="PTHR46797">
    <property type="entry name" value="HTH-TYPE TRANSCRIPTIONAL REGULATOR"/>
    <property type="match status" value="1"/>
</dbReference>
<name>A0A7I9VLT9_9BACT</name>
<protein>
    <recommendedName>
        <fullName evidence="5">HTH cro/C1-type domain-containing protein</fullName>
    </recommendedName>
</protein>
<accession>A0A7I9VLT9</accession>
<proteinExistence type="predicted"/>
<dbReference type="Gene3D" id="1.10.260.40">
    <property type="entry name" value="lambda repressor-like DNA-binding domains"/>
    <property type="match status" value="1"/>
</dbReference>
<sequence>MQTALKTRIPRRTSKAKPPRDPRREVLRKLGEKVRSIRHQRGLTQEMLANSLALSVAYVSLIERGGRNPPFTTVVAIARALGVSTRDLCAE</sequence>
<feature type="domain" description="HTH cro/C1-type" evidence="5">
    <location>
        <begin position="34"/>
        <end position="88"/>
    </location>
</feature>
<dbReference type="SMART" id="SM00530">
    <property type="entry name" value="HTH_XRE"/>
    <property type="match status" value="1"/>
</dbReference>
<dbReference type="InterPro" id="IPR050807">
    <property type="entry name" value="TransReg_Diox_bact_type"/>
</dbReference>
<dbReference type="AlphaFoldDB" id="A0A7I9VLT9"/>
<dbReference type="SUPFAM" id="SSF47413">
    <property type="entry name" value="lambda repressor-like DNA-binding domains"/>
    <property type="match status" value="1"/>
</dbReference>
<dbReference type="RefSeq" id="WP_176064832.1">
    <property type="nucleotide sequence ID" value="NZ_BJTG01000004.1"/>
</dbReference>
<dbReference type="GO" id="GO:0003677">
    <property type="term" value="F:DNA binding"/>
    <property type="evidence" value="ECO:0007669"/>
    <property type="project" value="UniProtKB-KW"/>
</dbReference>
<gene>
    <name evidence="6" type="ORF">AMYX_21170</name>
</gene>
<dbReference type="GO" id="GO:0005829">
    <property type="term" value="C:cytosol"/>
    <property type="evidence" value="ECO:0007669"/>
    <property type="project" value="TreeGrafter"/>
</dbReference>
<evidence type="ECO:0000313" key="7">
    <source>
        <dbReference type="Proteomes" id="UP000503640"/>
    </source>
</evidence>
<comment type="caution">
    <text evidence="6">The sequence shown here is derived from an EMBL/GenBank/DDBJ whole genome shotgun (WGS) entry which is preliminary data.</text>
</comment>
<reference evidence="7" key="1">
    <citation type="journal article" date="2020" name="Appl. Environ. Microbiol.">
        <title>Diazotrophic Anaeromyxobacter Isolates from Soils.</title>
        <authorList>
            <person name="Masuda Y."/>
            <person name="Yamanaka H."/>
            <person name="Xu Z.X."/>
            <person name="Shiratori Y."/>
            <person name="Aono T."/>
            <person name="Amachi S."/>
            <person name="Senoo K."/>
            <person name="Itoh H."/>
        </authorList>
    </citation>
    <scope>NUCLEOTIDE SEQUENCE [LARGE SCALE GENOMIC DNA]</scope>
    <source>
        <strain evidence="7">R267</strain>
    </source>
</reference>
<feature type="region of interest" description="Disordered" evidence="4">
    <location>
        <begin position="1"/>
        <end position="26"/>
    </location>
</feature>
<dbReference type="CDD" id="cd00093">
    <property type="entry name" value="HTH_XRE"/>
    <property type="match status" value="1"/>
</dbReference>